<dbReference type="Proteomes" id="UP000772151">
    <property type="component" value="Unassembled WGS sequence"/>
</dbReference>
<organism evidence="1 2">
    <name type="scientific">Selenomonas ruminantium</name>
    <dbReference type="NCBI Taxonomy" id="971"/>
    <lineage>
        <taxon>Bacteria</taxon>
        <taxon>Bacillati</taxon>
        <taxon>Bacillota</taxon>
        <taxon>Negativicutes</taxon>
        <taxon>Selenomonadales</taxon>
        <taxon>Selenomonadaceae</taxon>
        <taxon>Selenomonas</taxon>
    </lineage>
</organism>
<gene>
    <name evidence="1" type="ORF">E7203_05145</name>
</gene>
<evidence type="ECO:0000313" key="1">
    <source>
        <dbReference type="EMBL" id="MBE6084844.1"/>
    </source>
</evidence>
<protein>
    <submittedName>
        <fullName evidence="1">Addiction module toxin RelE</fullName>
    </submittedName>
</protein>
<accession>A0A927WIX4</accession>
<sequence>MTRKFILGSAFEHAWKALGFQDEDLRRLQHELLKNPKSGDVIRGTGRLRKMRFAYVDRGKSGSTRVCYVDFEEKQILYLLAIFAKNEQENLSKAECNILKKKIDMLEKQL</sequence>
<dbReference type="PIRSF" id="PIRSF039032">
    <property type="entry name" value="HigB-2"/>
    <property type="match status" value="1"/>
</dbReference>
<proteinExistence type="predicted"/>
<dbReference type="EMBL" id="SVCA01000003">
    <property type="protein sequence ID" value="MBE6084844.1"/>
    <property type="molecule type" value="Genomic_DNA"/>
</dbReference>
<dbReference type="AlphaFoldDB" id="A0A927WIX4"/>
<dbReference type="InterPro" id="IPR009387">
    <property type="entry name" value="HigB-2"/>
</dbReference>
<reference evidence="1" key="1">
    <citation type="submission" date="2019-04" db="EMBL/GenBank/DDBJ databases">
        <title>Evolution of Biomass-Degrading Anaerobic Consortia Revealed by Metagenomics.</title>
        <authorList>
            <person name="Peng X."/>
        </authorList>
    </citation>
    <scope>NUCLEOTIDE SEQUENCE</scope>
    <source>
        <strain evidence="1">SIG242</strain>
    </source>
</reference>
<name>A0A927WIX4_SELRU</name>
<dbReference type="Pfam" id="PF06296">
    <property type="entry name" value="RelE"/>
    <property type="match status" value="1"/>
</dbReference>
<evidence type="ECO:0000313" key="2">
    <source>
        <dbReference type="Proteomes" id="UP000772151"/>
    </source>
</evidence>
<comment type="caution">
    <text evidence="1">The sequence shown here is derived from an EMBL/GenBank/DDBJ whole genome shotgun (WGS) entry which is preliminary data.</text>
</comment>